<dbReference type="InterPro" id="IPR011012">
    <property type="entry name" value="Longin-like_dom_sf"/>
</dbReference>
<proteinExistence type="predicted"/>
<dbReference type="PROSITE" id="PS51072">
    <property type="entry name" value="MHD"/>
    <property type="match status" value="1"/>
</dbReference>
<name>A0A915E7W7_9BILA</name>
<dbReference type="InterPro" id="IPR036168">
    <property type="entry name" value="AP2_Mu_C_sf"/>
</dbReference>
<reference evidence="6" key="1">
    <citation type="submission" date="2022-11" db="UniProtKB">
        <authorList>
            <consortium name="WormBaseParasite"/>
        </authorList>
    </citation>
    <scope>IDENTIFICATION</scope>
</reference>
<keyword evidence="3" id="KW-0472">Membrane</keyword>
<sequence>MSCSAIFILDLKGNVIMSRNYRGDVDMTAIEKFMPLLLEQEDEAKHHPLCRKTNANAALIFSWLYKCVEVFTCYFKDLEEESVRDNFVVIYELLDEIIHHSRNSPTRNCSSSTHGSHQCCVLAVRRNQVSQKRSVLDVIESVNLLANASGTVLRSEIVGSIRMRVILSGMPELRLGLNDKVLFQSWISTGVPVENGESTEFTTKFSGQEVESTIRHWNATGLPVETMSFNEVSGNLVEPLNYHWNALDIQWIFCFLLKKLK</sequence>
<evidence type="ECO:0000313" key="5">
    <source>
        <dbReference type="Proteomes" id="UP000887574"/>
    </source>
</evidence>
<dbReference type="Pfam" id="PF00928">
    <property type="entry name" value="Adap_comp_sub"/>
    <property type="match status" value="1"/>
</dbReference>
<evidence type="ECO:0000313" key="6">
    <source>
        <dbReference type="WBParaSite" id="jg2998"/>
    </source>
</evidence>
<dbReference type="Gene3D" id="2.60.40.1170">
    <property type="entry name" value="Mu homology domain, subdomain B"/>
    <property type="match status" value="1"/>
</dbReference>
<dbReference type="Proteomes" id="UP000887574">
    <property type="component" value="Unplaced"/>
</dbReference>
<dbReference type="AlphaFoldDB" id="A0A915E7W7"/>
<evidence type="ECO:0000259" key="4">
    <source>
        <dbReference type="PROSITE" id="PS51072"/>
    </source>
</evidence>
<organism evidence="5 6">
    <name type="scientific">Ditylenchus dipsaci</name>
    <dbReference type="NCBI Taxonomy" id="166011"/>
    <lineage>
        <taxon>Eukaryota</taxon>
        <taxon>Metazoa</taxon>
        <taxon>Ecdysozoa</taxon>
        <taxon>Nematoda</taxon>
        <taxon>Chromadorea</taxon>
        <taxon>Rhabditida</taxon>
        <taxon>Tylenchina</taxon>
        <taxon>Tylenchomorpha</taxon>
        <taxon>Sphaerularioidea</taxon>
        <taxon>Anguinidae</taxon>
        <taxon>Anguininae</taxon>
        <taxon>Ditylenchus</taxon>
    </lineage>
</organism>
<evidence type="ECO:0000256" key="3">
    <source>
        <dbReference type="ARBA" id="ARBA00023136"/>
    </source>
</evidence>
<comment type="subcellular location">
    <subcellularLocation>
        <location evidence="1">Endomembrane system</location>
    </subcellularLocation>
</comment>
<evidence type="ECO:0000256" key="2">
    <source>
        <dbReference type="ARBA" id="ARBA00022448"/>
    </source>
</evidence>
<dbReference type="WBParaSite" id="jg2998">
    <property type="protein sequence ID" value="jg2998"/>
    <property type="gene ID" value="jg2998"/>
</dbReference>
<dbReference type="InterPro" id="IPR050431">
    <property type="entry name" value="Adaptor_comp_med_subunit"/>
</dbReference>
<protein>
    <submittedName>
        <fullName evidence="6">MHD domain-containing protein</fullName>
    </submittedName>
</protein>
<accession>A0A915E7W7</accession>
<dbReference type="InterPro" id="IPR028565">
    <property type="entry name" value="MHD"/>
</dbReference>
<feature type="domain" description="MHD" evidence="4">
    <location>
        <begin position="131"/>
        <end position="261"/>
    </location>
</feature>
<dbReference type="SUPFAM" id="SSF49447">
    <property type="entry name" value="Second domain of Mu2 adaptin subunit (ap50) of ap2 adaptor"/>
    <property type="match status" value="1"/>
</dbReference>
<dbReference type="GO" id="GO:0012505">
    <property type="term" value="C:endomembrane system"/>
    <property type="evidence" value="ECO:0007669"/>
    <property type="project" value="UniProtKB-SubCell"/>
</dbReference>
<evidence type="ECO:0000256" key="1">
    <source>
        <dbReference type="ARBA" id="ARBA00004308"/>
    </source>
</evidence>
<dbReference type="Gene3D" id="3.30.450.60">
    <property type="match status" value="2"/>
</dbReference>
<dbReference type="SUPFAM" id="SSF64356">
    <property type="entry name" value="SNARE-like"/>
    <property type="match status" value="1"/>
</dbReference>
<keyword evidence="5" id="KW-1185">Reference proteome</keyword>
<dbReference type="PANTHER" id="PTHR10529">
    <property type="entry name" value="AP COMPLEX SUBUNIT MU"/>
    <property type="match status" value="1"/>
</dbReference>
<keyword evidence="2" id="KW-0813">Transport</keyword>